<evidence type="ECO:0000313" key="1">
    <source>
        <dbReference type="EMBL" id="KAJ9059364.1"/>
    </source>
</evidence>
<protein>
    <submittedName>
        <fullName evidence="1">Uncharacterized protein</fullName>
    </submittedName>
</protein>
<dbReference type="Proteomes" id="UP001165960">
    <property type="component" value="Unassembled WGS sequence"/>
</dbReference>
<evidence type="ECO:0000313" key="2">
    <source>
        <dbReference type="Proteomes" id="UP001165960"/>
    </source>
</evidence>
<reference evidence="1" key="1">
    <citation type="submission" date="2022-04" db="EMBL/GenBank/DDBJ databases">
        <title>Genome of the entomopathogenic fungus Entomophthora muscae.</title>
        <authorList>
            <person name="Elya C."/>
            <person name="Lovett B.R."/>
            <person name="Lee E."/>
            <person name="Macias A.M."/>
            <person name="Hajek A.E."/>
            <person name="De Bivort B.L."/>
            <person name="Kasson M.T."/>
            <person name="De Fine Licht H.H."/>
            <person name="Stajich J.E."/>
        </authorList>
    </citation>
    <scope>NUCLEOTIDE SEQUENCE</scope>
    <source>
        <strain evidence="1">Berkeley</strain>
    </source>
</reference>
<proteinExistence type="predicted"/>
<organism evidence="1 2">
    <name type="scientific">Entomophthora muscae</name>
    <dbReference type="NCBI Taxonomy" id="34485"/>
    <lineage>
        <taxon>Eukaryota</taxon>
        <taxon>Fungi</taxon>
        <taxon>Fungi incertae sedis</taxon>
        <taxon>Zoopagomycota</taxon>
        <taxon>Entomophthoromycotina</taxon>
        <taxon>Entomophthoromycetes</taxon>
        <taxon>Entomophthorales</taxon>
        <taxon>Entomophthoraceae</taxon>
        <taxon>Entomophthora</taxon>
    </lineage>
</organism>
<dbReference type="EMBL" id="QTSX02005687">
    <property type="protein sequence ID" value="KAJ9059364.1"/>
    <property type="molecule type" value="Genomic_DNA"/>
</dbReference>
<name>A0ACC2SAD6_9FUNG</name>
<comment type="caution">
    <text evidence="1">The sequence shown here is derived from an EMBL/GenBank/DDBJ whole genome shotgun (WGS) entry which is preliminary data.</text>
</comment>
<sequence>MGLKLLDKGSSFESFSLSEARDVKDIRVIRVPNVALKTLLPNLQYAESVTISSVGTKYIELGLETISGRMDILNNKELQGIYFPNLTYVADEIRVTKNPMLTGFRATRLEHGRLSIYDNLQAIEIPTALTWSGRSHFNANQFCPTYAEAFRGLEWNQKICPKCGSTSFNVTEKTYQQ</sequence>
<gene>
    <name evidence="1" type="ORF">DSO57_1003189</name>
</gene>
<accession>A0ACC2SAD6</accession>
<keyword evidence="2" id="KW-1185">Reference proteome</keyword>